<dbReference type="InterPro" id="IPR005467">
    <property type="entry name" value="His_kinase_dom"/>
</dbReference>
<comment type="catalytic activity">
    <reaction evidence="1">
        <text>ATP + protein L-histidine = ADP + protein N-phospho-L-histidine.</text>
        <dbReference type="EC" id="2.7.13.3"/>
    </reaction>
</comment>
<comment type="caution">
    <text evidence="7">The sequence shown here is derived from an EMBL/GenBank/DDBJ whole genome shotgun (WGS) entry which is preliminary data.</text>
</comment>
<keyword evidence="3" id="KW-0808">Transferase</keyword>
<dbReference type="PRINTS" id="PR00344">
    <property type="entry name" value="BCTRLSENSOR"/>
</dbReference>
<protein>
    <recommendedName>
        <fullName evidence="2">histidine kinase</fullName>
        <ecNumber evidence="2">2.7.13.3</ecNumber>
    </recommendedName>
</protein>
<dbReference type="InterPro" id="IPR003594">
    <property type="entry name" value="HATPase_dom"/>
</dbReference>
<dbReference type="Pfam" id="PF02518">
    <property type="entry name" value="HATPase_c"/>
    <property type="match status" value="1"/>
</dbReference>
<feature type="domain" description="Histidine kinase" evidence="6">
    <location>
        <begin position="226"/>
        <end position="433"/>
    </location>
</feature>
<dbReference type="Gene3D" id="3.30.450.20">
    <property type="entry name" value="PAS domain"/>
    <property type="match status" value="1"/>
</dbReference>
<dbReference type="CDD" id="cd00075">
    <property type="entry name" value="HATPase"/>
    <property type="match status" value="1"/>
</dbReference>
<reference evidence="7 8" key="1">
    <citation type="submission" date="2022-10" db="EMBL/GenBank/DDBJ databases">
        <title>Sphingomonas sp.</title>
        <authorList>
            <person name="Jin C."/>
        </authorList>
    </citation>
    <scope>NUCLEOTIDE SEQUENCE [LARGE SCALE GENOMIC DNA]</scope>
    <source>
        <strain evidence="7 8">BN140010</strain>
    </source>
</reference>
<dbReference type="Gene3D" id="3.30.565.10">
    <property type="entry name" value="Histidine kinase-like ATPase, C-terminal domain"/>
    <property type="match status" value="1"/>
</dbReference>
<sequence length="433" mass="44922">MASTAPDPIRGSVDEHGRLVRADPPLARLQEAAGSRLGAVLAVPQLSDIARLARQLGVTLSRPALAATDSADLDLWVRAEPLADRVELAIESWIERPARGARWPLADLADPPSTSATPAFTTDAELRLLTLTPAAATLLAATAAEALGQPLTGLLDLRPDPDGSLPLLTAVALRREFTGQRAAIRSSGAELLVAGEPRLSPDGGFAGLQCQLSSRDSPPVETATASFDALLREPLDVIVDEAERIADKAEGPLRSDYAAYATDIAGAARHLLEVLQAMGQEAATSGRPERIDLAELALEAAGLVQAQASEAGVTLDIDGVPTLSTLGQPRQVTQILVNLIGNAIRHSPASGVVRITSEAGAMASVTVADQGPGVAPADAERIFERFEQVEPQGVGAGLGLAISRRLAQQMGGNISLESKAGEGARFTLSLPLA</sequence>
<dbReference type="InterPro" id="IPR004358">
    <property type="entry name" value="Sig_transdc_His_kin-like_C"/>
</dbReference>
<accession>A0ABT3JE77</accession>
<dbReference type="EMBL" id="JAPDOB010000001">
    <property type="protein sequence ID" value="MCW3797341.1"/>
    <property type="molecule type" value="Genomic_DNA"/>
</dbReference>
<dbReference type="SMART" id="SM00387">
    <property type="entry name" value="HATPase_c"/>
    <property type="match status" value="1"/>
</dbReference>
<evidence type="ECO:0000256" key="4">
    <source>
        <dbReference type="ARBA" id="ARBA00022777"/>
    </source>
</evidence>
<dbReference type="InterPro" id="IPR036890">
    <property type="entry name" value="HATPase_C_sf"/>
</dbReference>
<dbReference type="EC" id="2.7.13.3" evidence="2"/>
<dbReference type="PANTHER" id="PTHR43711:SF1">
    <property type="entry name" value="HISTIDINE KINASE 1"/>
    <property type="match status" value="1"/>
</dbReference>
<dbReference type="PROSITE" id="PS50109">
    <property type="entry name" value="HIS_KIN"/>
    <property type="match status" value="1"/>
</dbReference>
<dbReference type="Proteomes" id="UP001526246">
    <property type="component" value="Unassembled WGS sequence"/>
</dbReference>
<keyword evidence="5" id="KW-0902">Two-component regulatory system</keyword>
<dbReference type="GO" id="GO:0016301">
    <property type="term" value="F:kinase activity"/>
    <property type="evidence" value="ECO:0007669"/>
    <property type="project" value="UniProtKB-KW"/>
</dbReference>
<dbReference type="RefSeq" id="WP_264881550.1">
    <property type="nucleotide sequence ID" value="NZ_JAPDOB010000001.1"/>
</dbReference>
<dbReference type="InterPro" id="IPR050736">
    <property type="entry name" value="Sensor_HK_Regulatory"/>
</dbReference>
<organism evidence="7 8">
    <name type="scientific">Sphingomonas arvum</name>
    <dbReference type="NCBI Taxonomy" id="2992113"/>
    <lineage>
        <taxon>Bacteria</taxon>
        <taxon>Pseudomonadati</taxon>
        <taxon>Pseudomonadota</taxon>
        <taxon>Alphaproteobacteria</taxon>
        <taxon>Sphingomonadales</taxon>
        <taxon>Sphingomonadaceae</taxon>
        <taxon>Sphingomonas</taxon>
    </lineage>
</organism>
<evidence type="ECO:0000313" key="8">
    <source>
        <dbReference type="Proteomes" id="UP001526246"/>
    </source>
</evidence>
<evidence type="ECO:0000259" key="6">
    <source>
        <dbReference type="PROSITE" id="PS50109"/>
    </source>
</evidence>
<gene>
    <name evidence="7" type="ORF">OMW55_05910</name>
</gene>
<evidence type="ECO:0000256" key="2">
    <source>
        <dbReference type="ARBA" id="ARBA00012438"/>
    </source>
</evidence>
<dbReference type="PANTHER" id="PTHR43711">
    <property type="entry name" value="TWO-COMPONENT HISTIDINE KINASE"/>
    <property type="match status" value="1"/>
</dbReference>
<evidence type="ECO:0000256" key="1">
    <source>
        <dbReference type="ARBA" id="ARBA00000085"/>
    </source>
</evidence>
<proteinExistence type="predicted"/>
<evidence type="ECO:0000256" key="3">
    <source>
        <dbReference type="ARBA" id="ARBA00022679"/>
    </source>
</evidence>
<evidence type="ECO:0000313" key="7">
    <source>
        <dbReference type="EMBL" id="MCW3797341.1"/>
    </source>
</evidence>
<evidence type="ECO:0000256" key="5">
    <source>
        <dbReference type="ARBA" id="ARBA00023012"/>
    </source>
</evidence>
<name>A0ABT3JE77_9SPHN</name>
<dbReference type="SUPFAM" id="SSF55874">
    <property type="entry name" value="ATPase domain of HSP90 chaperone/DNA topoisomerase II/histidine kinase"/>
    <property type="match status" value="1"/>
</dbReference>
<keyword evidence="4 7" id="KW-0418">Kinase</keyword>
<keyword evidence="8" id="KW-1185">Reference proteome</keyword>